<gene>
    <name evidence="2" type="ORF">HJG59_009346</name>
</gene>
<comment type="caution">
    <text evidence="2">The sequence shown here is derived from an EMBL/GenBank/DDBJ whole genome shotgun (WGS) entry which is preliminary data.</text>
</comment>
<protein>
    <submittedName>
        <fullName evidence="2">Uncharacterized protein</fullName>
    </submittedName>
</protein>
<feature type="transmembrane region" description="Helical" evidence="1">
    <location>
        <begin position="6"/>
        <end position="32"/>
    </location>
</feature>
<keyword evidence="1" id="KW-1133">Transmembrane helix</keyword>
<dbReference type="AlphaFoldDB" id="A0A7J8DC57"/>
<name>A0A7J8DC57_MOLMO</name>
<accession>A0A7J8DC57</accession>
<dbReference type="EMBL" id="JACASF010000018">
    <property type="protein sequence ID" value="KAF6420616.1"/>
    <property type="molecule type" value="Genomic_DNA"/>
</dbReference>
<dbReference type="Proteomes" id="UP000550707">
    <property type="component" value="Unassembled WGS sequence"/>
</dbReference>
<sequence length="147" mass="16713">MRFVLWNFIMCSFVYIPHGGFLITKTGIFYILSSVLYSRFYCQNKESLLSSKIIQLSQEFKKMNPFRVCPFSIETCSRYLSNPDSLLPINCVDAESTGNFAVLISITDLFLDSTSIFSICTGVKYGSKPGVHKWCRLGVVTRLEKGF</sequence>
<organism evidence="2 3">
    <name type="scientific">Molossus molossus</name>
    <name type="common">Pallas' mastiff bat</name>
    <name type="synonym">Vespertilio molossus</name>
    <dbReference type="NCBI Taxonomy" id="27622"/>
    <lineage>
        <taxon>Eukaryota</taxon>
        <taxon>Metazoa</taxon>
        <taxon>Chordata</taxon>
        <taxon>Craniata</taxon>
        <taxon>Vertebrata</taxon>
        <taxon>Euteleostomi</taxon>
        <taxon>Mammalia</taxon>
        <taxon>Eutheria</taxon>
        <taxon>Laurasiatheria</taxon>
        <taxon>Chiroptera</taxon>
        <taxon>Yangochiroptera</taxon>
        <taxon>Molossidae</taxon>
        <taxon>Molossus</taxon>
    </lineage>
</organism>
<keyword evidence="1" id="KW-0472">Membrane</keyword>
<dbReference type="InParanoid" id="A0A7J8DC57"/>
<evidence type="ECO:0000313" key="3">
    <source>
        <dbReference type="Proteomes" id="UP000550707"/>
    </source>
</evidence>
<reference evidence="2 3" key="1">
    <citation type="journal article" date="2020" name="Nature">
        <title>Six reference-quality genomes reveal evolution of bat adaptations.</title>
        <authorList>
            <person name="Jebb D."/>
            <person name="Huang Z."/>
            <person name="Pippel M."/>
            <person name="Hughes G.M."/>
            <person name="Lavrichenko K."/>
            <person name="Devanna P."/>
            <person name="Winkler S."/>
            <person name="Jermiin L.S."/>
            <person name="Skirmuntt E.C."/>
            <person name="Katzourakis A."/>
            <person name="Burkitt-Gray L."/>
            <person name="Ray D.A."/>
            <person name="Sullivan K.A.M."/>
            <person name="Roscito J.G."/>
            <person name="Kirilenko B.M."/>
            <person name="Davalos L.M."/>
            <person name="Corthals A.P."/>
            <person name="Power M.L."/>
            <person name="Jones G."/>
            <person name="Ransome R.D."/>
            <person name="Dechmann D.K.N."/>
            <person name="Locatelli A.G."/>
            <person name="Puechmaille S.J."/>
            <person name="Fedrigo O."/>
            <person name="Jarvis E.D."/>
            <person name="Hiller M."/>
            <person name="Vernes S.C."/>
            <person name="Myers E.W."/>
            <person name="Teeling E.C."/>
        </authorList>
    </citation>
    <scope>NUCLEOTIDE SEQUENCE [LARGE SCALE GENOMIC DNA]</scope>
    <source>
        <strain evidence="2">MMolMol1</strain>
        <tissue evidence="2">Muscle</tissue>
    </source>
</reference>
<evidence type="ECO:0000256" key="1">
    <source>
        <dbReference type="SAM" id="Phobius"/>
    </source>
</evidence>
<keyword evidence="1" id="KW-0812">Transmembrane</keyword>
<keyword evidence="3" id="KW-1185">Reference proteome</keyword>
<proteinExistence type="predicted"/>
<evidence type="ECO:0000313" key="2">
    <source>
        <dbReference type="EMBL" id="KAF6420616.1"/>
    </source>
</evidence>